<dbReference type="AlphaFoldDB" id="A0A0G1QFP6"/>
<comment type="caution">
    <text evidence="12">The sequence shown here is derived from an EMBL/GenBank/DDBJ whole genome shotgun (WGS) entry which is preliminary data.</text>
</comment>
<dbReference type="GO" id="GO:0000287">
    <property type="term" value="F:magnesium ion binding"/>
    <property type="evidence" value="ECO:0007669"/>
    <property type="project" value="InterPro"/>
</dbReference>
<dbReference type="InterPro" id="IPR005844">
    <property type="entry name" value="A-D-PHexomutase_a/b/a-I"/>
</dbReference>
<dbReference type="Pfam" id="PF02879">
    <property type="entry name" value="PGM_PMM_II"/>
    <property type="match status" value="1"/>
</dbReference>
<organism evidence="12 13">
    <name type="scientific">Candidatus Uhrbacteria bacterium GW2011_GWE2_45_35</name>
    <dbReference type="NCBI Taxonomy" id="1618993"/>
    <lineage>
        <taxon>Bacteria</taxon>
        <taxon>Candidatus Uhriibacteriota</taxon>
    </lineage>
</organism>
<dbReference type="InterPro" id="IPR005846">
    <property type="entry name" value="A-D-PHexomutase_a/b/a-III"/>
</dbReference>
<evidence type="ECO:0000313" key="12">
    <source>
        <dbReference type="EMBL" id="KKU07470.1"/>
    </source>
</evidence>
<dbReference type="Pfam" id="PF00408">
    <property type="entry name" value="PGM_PMM_IV"/>
    <property type="match status" value="1"/>
</dbReference>
<comment type="cofactor">
    <cofactor evidence="1">
        <name>Mg(2+)</name>
        <dbReference type="ChEBI" id="CHEBI:18420"/>
    </cofactor>
</comment>
<dbReference type="InterPro" id="IPR036900">
    <property type="entry name" value="A-D-PHexomutase_C_sf"/>
</dbReference>
<accession>A0A0G1QFP6</accession>
<dbReference type="PANTHER" id="PTHR43771">
    <property type="entry name" value="PHOSPHOMANNOMUTASE"/>
    <property type="match status" value="1"/>
</dbReference>
<dbReference type="PROSITE" id="PS00710">
    <property type="entry name" value="PGM_PMM"/>
    <property type="match status" value="1"/>
</dbReference>
<dbReference type="Gene3D" id="3.30.310.50">
    <property type="entry name" value="Alpha-D-phosphohexomutase, C-terminal domain"/>
    <property type="match status" value="1"/>
</dbReference>
<dbReference type="InterPro" id="IPR005845">
    <property type="entry name" value="A-D-PHexomutase_a/b/a-II"/>
</dbReference>
<dbReference type="Pfam" id="PF02878">
    <property type="entry name" value="PGM_PMM_I"/>
    <property type="match status" value="1"/>
</dbReference>
<keyword evidence="6" id="KW-0413">Isomerase</keyword>
<evidence type="ECO:0000259" key="10">
    <source>
        <dbReference type="Pfam" id="PF02879"/>
    </source>
</evidence>
<dbReference type="GO" id="GO:0005975">
    <property type="term" value="P:carbohydrate metabolic process"/>
    <property type="evidence" value="ECO:0007669"/>
    <property type="project" value="InterPro"/>
</dbReference>
<gene>
    <name evidence="12" type="ORF">UX09_C0029G0009</name>
</gene>
<evidence type="ECO:0000259" key="9">
    <source>
        <dbReference type="Pfam" id="PF02878"/>
    </source>
</evidence>
<dbReference type="SUPFAM" id="SSF55957">
    <property type="entry name" value="Phosphoglucomutase, C-terminal domain"/>
    <property type="match status" value="1"/>
</dbReference>
<feature type="domain" description="Alpha-D-phosphohexomutase alpha/beta/alpha" evidence="10">
    <location>
        <begin position="148"/>
        <end position="247"/>
    </location>
</feature>
<dbReference type="Proteomes" id="UP000034354">
    <property type="component" value="Unassembled WGS sequence"/>
</dbReference>
<dbReference type="PATRIC" id="fig|1618993.3.peg.647"/>
<sequence>MKFPSQIFRSYDIRGLLDEVTPELAKNVGYVLIKKTQAKTVIAGRDMRATSPELLKAAIQGLIEAGANVIDIGFCTTSLYNFCISSIDHAEAGIMITASHNPAEYNGMKFSYGNGQPISGKEIRDAVEEDFVPAGSLGSVTKIDPINDYVEKCLTVSGAPDLSGKKIVVDYGNGAGAITVRPLLQKMNVEVIELYAEPDASFPNHESNPVKEETLVDIKAAILREKADLGIALDGDADRIMFIDNEGVTLRGDLLVPLLAKELRSHEPEAKIVITVNQSWTSFEEIAACGAPAIVCPNGRTNVIATMKKENADFGGEVSGHMMYKEFADLESVDYTIVRTLSVWQKSGLVFADLVRHLRQYHNSGEVNLEIHDKDGAIKKLEELYASKATVVNRIDGIRCEFDHDWWFIARLSNTEPILRLTVEAVSEGLMREKVEELVVIVSEK</sequence>
<dbReference type="InterPro" id="IPR016066">
    <property type="entry name" value="A-D-PHexomutase_CS"/>
</dbReference>
<evidence type="ECO:0000256" key="7">
    <source>
        <dbReference type="RuleBase" id="RU004326"/>
    </source>
</evidence>
<dbReference type="PANTHER" id="PTHR43771:SF1">
    <property type="entry name" value="PHOSPHOMANNOMUTASE"/>
    <property type="match status" value="1"/>
</dbReference>
<name>A0A0G1QFP6_9BACT</name>
<evidence type="ECO:0000256" key="6">
    <source>
        <dbReference type="ARBA" id="ARBA00023235"/>
    </source>
</evidence>
<evidence type="ECO:0000259" key="8">
    <source>
        <dbReference type="Pfam" id="PF00408"/>
    </source>
</evidence>
<dbReference type="InterPro" id="IPR005841">
    <property type="entry name" value="Alpha-D-phosphohexomutase_SF"/>
</dbReference>
<dbReference type="STRING" id="1618993.UX09_C0029G0009"/>
<evidence type="ECO:0000256" key="5">
    <source>
        <dbReference type="ARBA" id="ARBA00022842"/>
    </source>
</evidence>
<dbReference type="Pfam" id="PF02880">
    <property type="entry name" value="PGM_PMM_III"/>
    <property type="match status" value="1"/>
</dbReference>
<feature type="domain" description="Alpha-D-phosphohexomutase alpha/beta/alpha" evidence="11">
    <location>
        <begin position="252"/>
        <end position="359"/>
    </location>
</feature>
<dbReference type="CDD" id="cd03089">
    <property type="entry name" value="PMM_PGM"/>
    <property type="match status" value="1"/>
</dbReference>
<dbReference type="GO" id="GO:0016868">
    <property type="term" value="F:intramolecular phosphotransferase activity"/>
    <property type="evidence" value="ECO:0007669"/>
    <property type="project" value="InterPro"/>
</dbReference>
<dbReference type="InterPro" id="IPR005843">
    <property type="entry name" value="A-D-PHexomutase_C"/>
</dbReference>
<dbReference type="SUPFAM" id="SSF53738">
    <property type="entry name" value="Phosphoglucomutase, first 3 domains"/>
    <property type="match status" value="3"/>
</dbReference>
<dbReference type="EMBL" id="LCKW01000029">
    <property type="protein sequence ID" value="KKU07470.1"/>
    <property type="molecule type" value="Genomic_DNA"/>
</dbReference>
<evidence type="ECO:0000256" key="1">
    <source>
        <dbReference type="ARBA" id="ARBA00001946"/>
    </source>
</evidence>
<keyword evidence="4 7" id="KW-0479">Metal-binding</keyword>
<keyword evidence="3" id="KW-0597">Phosphoprotein</keyword>
<evidence type="ECO:0000256" key="3">
    <source>
        <dbReference type="ARBA" id="ARBA00022553"/>
    </source>
</evidence>
<keyword evidence="5 7" id="KW-0460">Magnesium</keyword>
<dbReference type="PRINTS" id="PR00509">
    <property type="entry name" value="PGMPMM"/>
</dbReference>
<dbReference type="Gene3D" id="3.40.120.10">
    <property type="entry name" value="Alpha-D-Glucose-1,6-Bisphosphate, subunit A, domain 3"/>
    <property type="match status" value="3"/>
</dbReference>
<dbReference type="InterPro" id="IPR016055">
    <property type="entry name" value="A-D-PHexomutase_a/b/a-I/II/III"/>
</dbReference>
<feature type="domain" description="Alpha-D-phosphohexomutase alpha/beta/alpha" evidence="9">
    <location>
        <begin position="6"/>
        <end position="128"/>
    </location>
</feature>
<proteinExistence type="inferred from homology"/>
<feature type="domain" description="Alpha-D-phosphohexomutase C-terminal" evidence="8">
    <location>
        <begin position="366"/>
        <end position="437"/>
    </location>
</feature>
<evidence type="ECO:0000256" key="4">
    <source>
        <dbReference type="ARBA" id="ARBA00022723"/>
    </source>
</evidence>
<evidence type="ECO:0000256" key="2">
    <source>
        <dbReference type="ARBA" id="ARBA00010231"/>
    </source>
</evidence>
<protein>
    <submittedName>
        <fullName evidence="12">Phosphomannomutase</fullName>
    </submittedName>
</protein>
<comment type="similarity">
    <text evidence="2 7">Belongs to the phosphohexose mutase family.</text>
</comment>
<reference evidence="12 13" key="1">
    <citation type="journal article" date="2015" name="Nature">
        <title>rRNA introns, odd ribosomes, and small enigmatic genomes across a large radiation of phyla.</title>
        <authorList>
            <person name="Brown C.T."/>
            <person name="Hug L.A."/>
            <person name="Thomas B.C."/>
            <person name="Sharon I."/>
            <person name="Castelle C.J."/>
            <person name="Singh A."/>
            <person name="Wilkins M.J."/>
            <person name="Williams K.H."/>
            <person name="Banfield J.F."/>
        </authorList>
    </citation>
    <scope>NUCLEOTIDE SEQUENCE [LARGE SCALE GENOMIC DNA]</scope>
</reference>
<evidence type="ECO:0000259" key="11">
    <source>
        <dbReference type="Pfam" id="PF02880"/>
    </source>
</evidence>
<evidence type="ECO:0000313" key="13">
    <source>
        <dbReference type="Proteomes" id="UP000034354"/>
    </source>
</evidence>